<comment type="caution">
    <text evidence="22">The sequence shown here is derived from an EMBL/GenBank/DDBJ whole genome shotgun (WGS) entry which is preliminary data.</text>
</comment>
<dbReference type="InterPro" id="IPR017441">
    <property type="entry name" value="Protein_kinase_ATP_BS"/>
</dbReference>
<keyword evidence="7" id="KW-0433">Leucine-rich repeat</keyword>
<dbReference type="OMA" id="PPYLCYR"/>
<evidence type="ECO:0000313" key="22">
    <source>
        <dbReference type="EMBL" id="OIT19832.1"/>
    </source>
</evidence>
<feature type="domain" description="Protein kinase" evidence="21">
    <location>
        <begin position="712"/>
        <end position="1008"/>
    </location>
</feature>
<dbReference type="InterPro" id="IPR008271">
    <property type="entry name" value="Ser/Thr_kinase_AS"/>
</dbReference>
<dbReference type="Pfam" id="PF00560">
    <property type="entry name" value="LRR_1"/>
    <property type="match status" value="4"/>
</dbReference>
<dbReference type="PANTHER" id="PTHR48053:SF159">
    <property type="entry name" value="PROTEIN KINASE DOMAIN-CONTAINING PROTEIN"/>
    <property type="match status" value="1"/>
</dbReference>
<dbReference type="PROSITE" id="PS51450">
    <property type="entry name" value="LRR"/>
    <property type="match status" value="1"/>
</dbReference>
<evidence type="ECO:0000256" key="7">
    <source>
        <dbReference type="ARBA" id="ARBA00022614"/>
    </source>
</evidence>
<keyword evidence="15 20" id="KW-1133">Transmembrane helix</keyword>
<evidence type="ECO:0000256" key="5">
    <source>
        <dbReference type="ARBA" id="ARBA00012513"/>
    </source>
</evidence>
<reference evidence="22" key="1">
    <citation type="submission" date="2016-11" db="EMBL/GenBank/DDBJ databases">
        <title>The genome of Nicotiana attenuata.</title>
        <authorList>
            <person name="Xu S."/>
            <person name="Brockmoeller T."/>
            <person name="Gaquerel E."/>
            <person name="Navarro A."/>
            <person name="Kuhl H."/>
            <person name="Gase K."/>
            <person name="Ling Z."/>
            <person name="Zhou W."/>
            <person name="Kreitzer C."/>
            <person name="Stanke M."/>
            <person name="Tang H."/>
            <person name="Lyons E."/>
            <person name="Pandey P."/>
            <person name="Pandey S.P."/>
            <person name="Timmermann B."/>
            <person name="Baldwin I.T."/>
        </authorList>
    </citation>
    <scope>NUCLEOTIDE SEQUENCE [LARGE SCALE GENOMIC DNA]</scope>
    <source>
        <strain evidence="22">UT</strain>
    </source>
</reference>
<keyword evidence="16 20" id="KW-0472">Membrane</keyword>
<keyword evidence="9 20" id="KW-0812">Transmembrane</keyword>
<evidence type="ECO:0000256" key="4">
    <source>
        <dbReference type="ARBA" id="ARBA00009592"/>
    </source>
</evidence>
<dbReference type="SUPFAM" id="SSF52047">
    <property type="entry name" value="RNI-like"/>
    <property type="match status" value="2"/>
</dbReference>
<keyword evidence="23" id="KW-1185">Reference proteome</keyword>
<evidence type="ECO:0000256" key="2">
    <source>
        <dbReference type="ARBA" id="ARBA00004479"/>
    </source>
</evidence>
<keyword evidence="8" id="KW-0808">Transferase</keyword>
<evidence type="ECO:0000256" key="17">
    <source>
        <dbReference type="ARBA" id="ARBA00023170"/>
    </source>
</evidence>
<sequence>MIKSSKQTLVFFKDLVSPVTGDFTVSSMEHMKLHMLLLIQLFLFIVPASCLNRDIAILLRVKTGQLGDPNGLLSDWNASAPNAPCNWTGITCDRKTHKVISIEFTSFGISGHFPADFCRISTLQKLNLGDNSFGDSISSDSWSLCSHLHFLNLSLNFFVGKLPEFIAKFDNLTVLDVNSNNFSGDIPASLGRLPRLQELDIANNLLNGSVPEFLSNLPELTRLVIAQNPFKPSPLPSSIGRLGKLRILYARSANLIGNIPDSIKDLKSIQNFDVAINNLTGKIPESIGELKTVEQIELFQNKFSGELPNTFWGLVSLFRFDASQNNLTGKIPDSLARLPLVSLNLNDNNLEGEIPESLGLNPNLTQFKLFNNRFSGALPQDFGLSSDLDEFDVSGNNLEGSLPPNLCSRKKLRILNLFDNRFSGSIPESYGECNSLTYVRIYNNQFSGELPTGFWSFVGYTFLELRNNNFQGSIPASISNARGLTEILISGNKFFGELPAGLCNFEEIVIMDISKNQLSGELPPCITKLKTLQKLDLSENRITGQIPKLISSWTDLTELNLANNQLTGEIPGELGTLPVLTYLDLAGNSLSGEIPSELSNLKLNKFNVSNNRLEGKVPLVFDNDFFISGLQGNPDLCSPDLKPLPQCPRPKSISLYLVCILSALAVILVGSLVWVLIKAKKLLPIRSKRKSAWRITAFQRVGFTEGDLLASLTNENLIGAGGSGRVYRVKLKNGQMVAVKKLWEAKRERESEEVFRSEVETLGRVRHGNIVKLLYSGIGDDFRILVYEYMENGSLGDVLHGEKGGILLDWPRRFGIAVGAAQGLAYLHHDSVPAIVHRDVKSNNILLDEDFRPKVADFGLAKVMQQDSEESDQVMSHIAGSYGYIAPEYAYTLKINEKSDVYSFGVVLLELITGKRPNDSSFGENKDMVKWVLEVAISSKKDEGSGRVRGSNSILDLNQLVDQRMNPSASNYAEIKKVFDVALLCTSSLPINRPSMRRVVELLKDNSVARSKSIR</sequence>
<dbReference type="GO" id="GO:0005524">
    <property type="term" value="F:ATP binding"/>
    <property type="evidence" value="ECO:0007669"/>
    <property type="project" value="UniProtKB-UniRule"/>
</dbReference>
<dbReference type="Pfam" id="PF13855">
    <property type="entry name" value="LRR_8"/>
    <property type="match status" value="2"/>
</dbReference>
<dbReference type="Pfam" id="PF00069">
    <property type="entry name" value="Pkinase"/>
    <property type="match status" value="1"/>
</dbReference>
<dbReference type="SMR" id="A0A1J6K428"/>
<keyword evidence="13" id="KW-0418">Kinase</keyword>
<gene>
    <name evidence="22" type="primary">HSL2</name>
    <name evidence="22" type="ORF">A4A49_40009</name>
</gene>
<dbReference type="PANTHER" id="PTHR48053">
    <property type="entry name" value="LEUCINE RICH REPEAT FAMILY PROTEIN, EXPRESSED"/>
    <property type="match status" value="1"/>
</dbReference>
<dbReference type="InterPro" id="IPR000719">
    <property type="entry name" value="Prot_kinase_dom"/>
</dbReference>
<evidence type="ECO:0000256" key="19">
    <source>
        <dbReference type="PROSITE-ProRule" id="PRU10141"/>
    </source>
</evidence>
<dbReference type="Proteomes" id="UP000187609">
    <property type="component" value="Unassembled WGS sequence"/>
</dbReference>
<dbReference type="InterPro" id="IPR001611">
    <property type="entry name" value="Leu-rich_rpt"/>
</dbReference>
<keyword evidence="17" id="KW-0675">Receptor</keyword>
<dbReference type="SUPFAM" id="SSF56112">
    <property type="entry name" value="Protein kinase-like (PK-like)"/>
    <property type="match status" value="1"/>
</dbReference>
<dbReference type="Gene3D" id="3.80.10.10">
    <property type="entry name" value="Ribonuclease Inhibitor"/>
    <property type="match status" value="3"/>
</dbReference>
<dbReference type="GeneID" id="109220974"/>
<evidence type="ECO:0000256" key="8">
    <source>
        <dbReference type="ARBA" id="ARBA00022679"/>
    </source>
</evidence>
<dbReference type="GO" id="GO:0004674">
    <property type="term" value="F:protein serine/threonine kinase activity"/>
    <property type="evidence" value="ECO:0007669"/>
    <property type="project" value="UniProtKB-KW"/>
</dbReference>
<dbReference type="EC" id="2.7.11.1" evidence="5"/>
<dbReference type="GO" id="GO:0005886">
    <property type="term" value="C:plasma membrane"/>
    <property type="evidence" value="ECO:0007669"/>
    <property type="project" value="UniProtKB-SubCell"/>
</dbReference>
<evidence type="ECO:0000259" key="21">
    <source>
        <dbReference type="PROSITE" id="PS50011"/>
    </source>
</evidence>
<dbReference type="FunFam" id="3.80.10.10:FF:000275">
    <property type="entry name" value="Leucine-rich repeat receptor-like protein kinase"/>
    <property type="match status" value="1"/>
</dbReference>
<organism evidence="22 23">
    <name type="scientific">Nicotiana attenuata</name>
    <name type="common">Coyote tobacco</name>
    <dbReference type="NCBI Taxonomy" id="49451"/>
    <lineage>
        <taxon>Eukaryota</taxon>
        <taxon>Viridiplantae</taxon>
        <taxon>Streptophyta</taxon>
        <taxon>Embryophyta</taxon>
        <taxon>Tracheophyta</taxon>
        <taxon>Spermatophyta</taxon>
        <taxon>Magnoliopsida</taxon>
        <taxon>eudicotyledons</taxon>
        <taxon>Gunneridae</taxon>
        <taxon>Pentapetalae</taxon>
        <taxon>asterids</taxon>
        <taxon>lamiids</taxon>
        <taxon>Solanales</taxon>
        <taxon>Solanaceae</taxon>
        <taxon>Nicotianoideae</taxon>
        <taxon>Nicotianeae</taxon>
        <taxon>Nicotiana</taxon>
    </lineage>
</organism>
<evidence type="ECO:0000256" key="6">
    <source>
        <dbReference type="ARBA" id="ARBA00022527"/>
    </source>
</evidence>
<dbReference type="STRING" id="49451.A0A1J6K428"/>
<evidence type="ECO:0000256" key="3">
    <source>
        <dbReference type="ARBA" id="ARBA00008684"/>
    </source>
</evidence>
<evidence type="ECO:0000256" key="13">
    <source>
        <dbReference type="ARBA" id="ARBA00022777"/>
    </source>
</evidence>
<evidence type="ECO:0000256" key="12">
    <source>
        <dbReference type="ARBA" id="ARBA00022741"/>
    </source>
</evidence>
<evidence type="ECO:0000256" key="18">
    <source>
        <dbReference type="ARBA" id="ARBA00023180"/>
    </source>
</evidence>
<feature type="transmembrane region" description="Helical" evidence="20">
    <location>
        <begin position="653"/>
        <end position="677"/>
    </location>
</feature>
<dbReference type="PROSITE" id="PS00108">
    <property type="entry name" value="PROTEIN_KINASE_ST"/>
    <property type="match status" value="1"/>
</dbReference>
<feature type="binding site" evidence="19">
    <location>
        <position position="741"/>
    </location>
    <ligand>
        <name>ATP</name>
        <dbReference type="ChEBI" id="CHEBI:30616"/>
    </ligand>
</feature>
<evidence type="ECO:0000313" key="23">
    <source>
        <dbReference type="Proteomes" id="UP000187609"/>
    </source>
</evidence>
<keyword evidence="6" id="KW-0723">Serine/threonine-protein kinase</keyword>
<dbReference type="InterPro" id="IPR032675">
    <property type="entry name" value="LRR_dom_sf"/>
</dbReference>
<dbReference type="InterPro" id="IPR013210">
    <property type="entry name" value="LRR_N_plant-typ"/>
</dbReference>
<dbReference type="GO" id="GO:0009791">
    <property type="term" value="P:post-embryonic development"/>
    <property type="evidence" value="ECO:0007669"/>
    <property type="project" value="UniProtKB-ARBA"/>
</dbReference>
<dbReference type="SMART" id="SM00220">
    <property type="entry name" value="S_TKc"/>
    <property type="match status" value="1"/>
</dbReference>
<keyword evidence="10" id="KW-0732">Signal</keyword>
<comment type="similarity">
    <text evidence="4">Belongs to the RLP family.</text>
</comment>
<dbReference type="FunFam" id="1.10.510.10:FF:000453">
    <property type="entry name" value="LRR receptor-like serine/threonine-protein kinase HSL2"/>
    <property type="match status" value="1"/>
</dbReference>
<accession>A0A1J6K428</accession>
<evidence type="ECO:0000256" key="1">
    <source>
        <dbReference type="ARBA" id="ARBA00004236"/>
    </source>
</evidence>
<keyword evidence="18" id="KW-0325">Glycoprotein</keyword>
<comment type="similarity">
    <text evidence="3">Belongs to the protein kinase superfamily. Ser/Thr protein kinase family.</text>
</comment>
<protein>
    <recommendedName>
        <fullName evidence="5">non-specific serine/threonine protein kinase</fullName>
        <ecNumber evidence="5">2.7.11.1</ecNumber>
    </recommendedName>
</protein>
<name>A0A1J6K428_NICAT</name>
<dbReference type="EMBL" id="MJEQ01006156">
    <property type="protein sequence ID" value="OIT19832.1"/>
    <property type="molecule type" value="Genomic_DNA"/>
</dbReference>
<dbReference type="Gene3D" id="1.10.510.10">
    <property type="entry name" value="Transferase(Phosphotransferase) domain 1"/>
    <property type="match status" value="1"/>
</dbReference>
<dbReference type="Gene3D" id="3.30.200.20">
    <property type="entry name" value="Phosphorylase Kinase, domain 1"/>
    <property type="match status" value="1"/>
</dbReference>
<keyword evidence="12 19" id="KW-0547">Nucleotide-binding</keyword>
<dbReference type="Pfam" id="PF08263">
    <property type="entry name" value="LRRNT_2"/>
    <property type="match status" value="1"/>
</dbReference>
<dbReference type="KEGG" id="nau:109220974"/>
<dbReference type="AlphaFoldDB" id="A0A1J6K428"/>
<evidence type="ECO:0000256" key="16">
    <source>
        <dbReference type="ARBA" id="ARBA00023136"/>
    </source>
</evidence>
<evidence type="ECO:0000256" key="11">
    <source>
        <dbReference type="ARBA" id="ARBA00022737"/>
    </source>
</evidence>
<proteinExistence type="inferred from homology"/>
<dbReference type="InterPro" id="IPR011009">
    <property type="entry name" value="Kinase-like_dom_sf"/>
</dbReference>
<evidence type="ECO:0000256" key="10">
    <source>
        <dbReference type="ARBA" id="ARBA00022729"/>
    </source>
</evidence>
<comment type="subcellular location">
    <subcellularLocation>
        <location evidence="1">Cell membrane</location>
    </subcellularLocation>
    <subcellularLocation>
        <location evidence="2">Membrane</location>
        <topology evidence="2">Single-pass type I membrane protein</topology>
    </subcellularLocation>
</comment>
<keyword evidence="14 19" id="KW-0067">ATP-binding</keyword>
<dbReference type="OrthoDB" id="2021138at2759"/>
<keyword evidence="11" id="KW-0677">Repeat</keyword>
<evidence type="ECO:0000256" key="9">
    <source>
        <dbReference type="ARBA" id="ARBA00022692"/>
    </source>
</evidence>
<dbReference type="InterPro" id="IPR051716">
    <property type="entry name" value="Plant_RL_S/T_kinase"/>
</dbReference>
<dbReference type="PROSITE" id="PS00107">
    <property type="entry name" value="PROTEIN_KINASE_ATP"/>
    <property type="match status" value="1"/>
</dbReference>
<evidence type="ECO:0000256" key="14">
    <source>
        <dbReference type="ARBA" id="ARBA00022840"/>
    </source>
</evidence>
<dbReference type="FunFam" id="3.80.10.10:FF:000233">
    <property type="entry name" value="Leucine-rich repeat receptor-like protein kinase TDR"/>
    <property type="match status" value="1"/>
</dbReference>
<evidence type="ECO:0000256" key="20">
    <source>
        <dbReference type="SAM" id="Phobius"/>
    </source>
</evidence>
<evidence type="ECO:0000256" key="15">
    <source>
        <dbReference type="ARBA" id="ARBA00022989"/>
    </source>
</evidence>
<dbReference type="Gramene" id="OIT19832">
    <property type="protein sequence ID" value="OIT19832"/>
    <property type="gene ID" value="A4A49_40009"/>
</dbReference>
<dbReference type="FunFam" id="3.80.10.10:FF:000041">
    <property type="entry name" value="LRR receptor-like serine/threonine-protein kinase ERECTA"/>
    <property type="match status" value="1"/>
</dbReference>
<dbReference type="PROSITE" id="PS50011">
    <property type="entry name" value="PROTEIN_KINASE_DOM"/>
    <property type="match status" value="1"/>
</dbReference>